<dbReference type="InterPro" id="IPR002524">
    <property type="entry name" value="Cation_efflux"/>
</dbReference>
<evidence type="ECO:0000256" key="3">
    <source>
        <dbReference type="ARBA" id="ARBA00022448"/>
    </source>
</evidence>
<keyword evidence="11" id="KW-1185">Reference proteome</keyword>
<keyword evidence="3" id="KW-0813">Transport</keyword>
<evidence type="ECO:0000256" key="6">
    <source>
        <dbReference type="ARBA" id="ARBA00023136"/>
    </source>
</evidence>
<comment type="subcellular location">
    <subcellularLocation>
        <location evidence="1">Membrane</location>
        <topology evidence="1">Multi-pass membrane protein</topology>
    </subcellularLocation>
</comment>
<evidence type="ECO:0000256" key="1">
    <source>
        <dbReference type="ARBA" id="ARBA00004141"/>
    </source>
</evidence>
<feature type="domain" description="Cation efflux protein cytoplasmic" evidence="9">
    <location>
        <begin position="215"/>
        <end position="294"/>
    </location>
</feature>
<sequence length="337" mass="37434">MKETTINNDSRSNFRFQIFILIVGISLLIIKTIAWWITDSVAIFSDALESIVNVIAAIITLYTLYLTSLPRDANHPYGHGKAEFISSAIEGTLISIAALLIGGKAIYNLFEPTEIQHIDTGLALIVLSGLVNFIAGYMSIKKGEKTRSIALIAGGKHLIVDTYSTIGIVGALITVRLLGWLWIDPVISLVIAFVIGRTGYTIIRKSLAGMMDEADGELLQEVVDHICSNRKTDWIDIHNLRIIKYGSVLHVDCHLTVPYYYDVEKGHDLVDELEGSTRTKFGESVELFVHVDPCKAHSCPLCAIEDCPVRQAPFVKRINWNVENISKNKQHTLESTQ</sequence>
<dbReference type="InterPro" id="IPR027470">
    <property type="entry name" value="Cation_efflux_CTD"/>
</dbReference>
<dbReference type="PANTHER" id="PTHR43840">
    <property type="entry name" value="MITOCHONDRIAL METAL TRANSPORTER 1-RELATED"/>
    <property type="match status" value="1"/>
</dbReference>
<comment type="similarity">
    <text evidence="2">Belongs to the cation diffusion facilitator (CDF) transporter (TC 2.A.4) family.</text>
</comment>
<evidence type="ECO:0000259" key="9">
    <source>
        <dbReference type="Pfam" id="PF16916"/>
    </source>
</evidence>
<reference evidence="10 11" key="1">
    <citation type="journal article" date="2019" name="Int. J. Syst. Evol. Microbiol.">
        <title>The Global Catalogue of Microorganisms (GCM) 10K type strain sequencing project: providing services to taxonomists for standard genome sequencing and annotation.</title>
        <authorList>
            <consortium name="The Broad Institute Genomics Platform"/>
            <consortium name="The Broad Institute Genome Sequencing Center for Infectious Disease"/>
            <person name="Wu L."/>
            <person name="Ma J."/>
        </authorList>
    </citation>
    <scope>NUCLEOTIDE SEQUENCE [LARGE SCALE GENOMIC DNA]</scope>
    <source>
        <strain evidence="10 11">JCM 16083</strain>
    </source>
</reference>
<dbReference type="PANTHER" id="PTHR43840:SF15">
    <property type="entry name" value="MITOCHONDRIAL METAL TRANSPORTER 1-RELATED"/>
    <property type="match status" value="1"/>
</dbReference>
<dbReference type="Gene3D" id="1.20.1510.10">
    <property type="entry name" value="Cation efflux protein transmembrane domain"/>
    <property type="match status" value="1"/>
</dbReference>
<evidence type="ECO:0000256" key="5">
    <source>
        <dbReference type="ARBA" id="ARBA00022989"/>
    </source>
</evidence>
<comment type="caution">
    <text evidence="10">The sequence shown here is derived from an EMBL/GenBank/DDBJ whole genome shotgun (WGS) entry which is preliminary data.</text>
</comment>
<protein>
    <submittedName>
        <fullName evidence="10">Cation diffusion facilitator family transporter</fullName>
    </submittedName>
</protein>
<dbReference type="InterPro" id="IPR027469">
    <property type="entry name" value="Cation_efflux_TMD_sf"/>
</dbReference>
<evidence type="ECO:0000313" key="10">
    <source>
        <dbReference type="EMBL" id="GAA0876197.1"/>
    </source>
</evidence>
<dbReference type="Proteomes" id="UP001501126">
    <property type="component" value="Unassembled WGS sequence"/>
</dbReference>
<proteinExistence type="inferred from homology"/>
<evidence type="ECO:0000259" key="8">
    <source>
        <dbReference type="Pfam" id="PF01545"/>
    </source>
</evidence>
<dbReference type="NCBIfam" id="TIGR01297">
    <property type="entry name" value="CDF"/>
    <property type="match status" value="1"/>
</dbReference>
<gene>
    <name evidence="10" type="ORF">GCM10009118_26070</name>
</gene>
<dbReference type="RefSeq" id="WP_343788530.1">
    <property type="nucleotide sequence ID" value="NZ_BAAAFH010000022.1"/>
</dbReference>
<dbReference type="InterPro" id="IPR050291">
    <property type="entry name" value="CDF_Transporter"/>
</dbReference>
<accession>A0ABN1MSG0</accession>
<feature type="transmembrane region" description="Helical" evidence="7">
    <location>
        <begin position="50"/>
        <end position="67"/>
    </location>
</feature>
<keyword evidence="4 7" id="KW-0812">Transmembrane</keyword>
<dbReference type="SUPFAM" id="SSF160240">
    <property type="entry name" value="Cation efflux protein cytoplasmic domain-like"/>
    <property type="match status" value="1"/>
</dbReference>
<dbReference type="InterPro" id="IPR058533">
    <property type="entry name" value="Cation_efflux_TM"/>
</dbReference>
<feature type="transmembrane region" description="Helical" evidence="7">
    <location>
        <begin position="185"/>
        <end position="203"/>
    </location>
</feature>
<feature type="transmembrane region" description="Helical" evidence="7">
    <location>
        <begin position="88"/>
        <end position="110"/>
    </location>
</feature>
<evidence type="ECO:0000256" key="2">
    <source>
        <dbReference type="ARBA" id="ARBA00008114"/>
    </source>
</evidence>
<dbReference type="EMBL" id="BAAAFH010000022">
    <property type="protein sequence ID" value="GAA0876197.1"/>
    <property type="molecule type" value="Genomic_DNA"/>
</dbReference>
<feature type="domain" description="Cation efflux protein transmembrane" evidence="8">
    <location>
        <begin position="19"/>
        <end position="210"/>
    </location>
</feature>
<dbReference type="Pfam" id="PF01545">
    <property type="entry name" value="Cation_efflux"/>
    <property type="match status" value="1"/>
</dbReference>
<name>A0ABN1MSG0_9FLAO</name>
<dbReference type="Gene3D" id="3.30.70.1350">
    <property type="entry name" value="Cation efflux protein, cytoplasmic domain"/>
    <property type="match status" value="1"/>
</dbReference>
<feature type="transmembrane region" description="Helical" evidence="7">
    <location>
        <begin position="18"/>
        <end position="38"/>
    </location>
</feature>
<dbReference type="Pfam" id="PF16916">
    <property type="entry name" value="ZT_dimer"/>
    <property type="match status" value="1"/>
</dbReference>
<feature type="transmembrane region" description="Helical" evidence="7">
    <location>
        <begin position="122"/>
        <end position="140"/>
    </location>
</feature>
<feature type="transmembrane region" description="Helical" evidence="7">
    <location>
        <begin position="160"/>
        <end position="179"/>
    </location>
</feature>
<evidence type="ECO:0000256" key="7">
    <source>
        <dbReference type="SAM" id="Phobius"/>
    </source>
</evidence>
<evidence type="ECO:0000313" key="11">
    <source>
        <dbReference type="Proteomes" id="UP001501126"/>
    </source>
</evidence>
<dbReference type="InterPro" id="IPR036837">
    <property type="entry name" value="Cation_efflux_CTD_sf"/>
</dbReference>
<evidence type="ECO:0000256" key="4">
    <source>
        <dbReference type="ARBA" id="ARBA00022692"/>
    </source>
</evidence>
<organism evidence="10 11">
    <name type="scientific">Wandonia haliotis</name>
    <dbReference type="NCBI Taxonomy" id="574963"/>
    <lineage>
        <taxon>Bacteria</taxon>
        <taxon>Pseudomonadati</taxon>
        <taxon>Bacteroidota</taxon>
        <taxon>Flavobacteriia</taxon>
        <taxon>Flavobacteriales</taxon>
        <taxon>Crocinitomicaceae</taxon>
        <taxon>Wandonia</taxon>
    </lineage>
</organism>
<keyword evidence="5 7" id="KW-1133">Transmembrane helix</keyword>
<keyword evidence="6 7" id="KW-0472">Membrane</keyword>
<dbReference type="SUPFAM" id="SSF161111">
    <property type="entry name" value="Cation efflux protein transmembrane domain-like"/>
    <property type="match status" value="1"/>
</dbReference>